<dbReference type="STRING" id="1280949.HAD_00805"/>
<name>A0A069E334_9PROT</name>
<comment type="caution">
    <text evidence="8">The sequence shown here is derived from an EMBL/GenBank/DDBJ whole genome shotgun (WGS) entry which is preliminary data.</text>
</comment>
<evidence type="ECO:0000313" key="8">
    <source>
        <dbReference type="EMBL" id="KCZ84174.1"/>
    </source>
</evidence>
<dbReference type="InterPro" id="IPR000175">
    <property type="entry name" value="Na/ntran_symport"/>
</dbReference>
<feature type="transmembrane region" description="Helical" evidence="7">
    <location>
        <begin position="12"/>
        <end position="32"/>
    </location>
</feature>
<dbReference type="NCBIfam" id="NF037979">
    <property type="entry name" value="Na_transp"/>
    <property type="match status" value="1"/>
</dbReference>
<protein>
    <recommendedName>
        <fullName evidence="6">Transporter</fullName>
    </recommendedName>
</protein>
<dbReference type="GO" id="GO:0015293">
    <property type="term" value="F:symporter activity"/>
    <property type="evidence" value="ECO:0007669"/>
    <property type="project" value="UniProtKB-KW"/>
</dbReference>
<evidence type="ECO:0000256" key="6">
    <source>
        <dbReference type="RuleBase" id="RU003732"/>
    </source>
</evidence>
<keyword evidence="2 6" id="KW-0813">Transport</keyword>
<dbReference type="AlphaFoldDB" id="A0A069E334"/>
<dbReference type="Proteomes" id="UP000027446">
    <property type="component" value="Unassembled WGS sequence"/>
</dbReference>
<dbReference type="Pfam" id="PF00209">
    <property type="entry name" value="SNF"/>
    <property type="match status" value="2"/>
</dbReference>
<dbReference type="PATRIC" id="fig|1280949.3.peg.165"/>
<dbReference type="PROSITE" id="PS00610">
    <property type="entry name" value="NA_NEUROTRAN_SYMP_1"/>
    <property type="match status" value="1"/>
</dbReference>
<dbReference type="PANTHER" id="PTHR42948">
    <property type="entry name" value="TRANSPORTER"/>
    <property type="match status" value="1"/>
</dbReference>
<keyword evidence="6" id="KW-0769">Symport</keyword>
<evidence type="ECO:0000256" key="3">
    <source>
        <dbReference type="ARBA" id="ARBA00022692"/>
    </source>
</evidence>
<feature type="transmembrane region" description="Helical" evidence="7">
    <location>
        <begin position="95"/>
        <end position="123"/>
    </location>
</feature>
<keyword evidence="5 7" id="KW-0472">Membrane</keyword>
<dbReference type="PRINTS" id="PR00176">
    <property type="entry name" value="NANEUSMPORT"/>
</dbReference>
<dbReference type="RefSeq" id="WP_035568716.1">
    <property type="nucleotide sequence ID" value="NZ_ARYH01000001.1"/>
</dbReference>
<dbReference type="SUPFAM" id="SSF161070">
    <property type="entry name" value="SNF-like"/>
    <property type="match status" value="1"/>
</dbReference>
<dbReference type="Gene3D" id="1.20.1740.10">
    <property type="entry name" value="Amino acid/polyamine transporter I"/>
    <property type="match status" value="1"/>
</dbReference>
<feature type="transmembrane region" description="Helical" evidence="7">
    <location>
        <begin position="157"/>
        <end position="174"/>
    </location>
</feature>
<accession>A0A069E334</accession>
<evidence type="ECO:0000313" key="9">
    <source>
        <dbReference type="Proteomes" id="UP000027446"/>
    </source>
</evidence>
<comment type="subcellular location">
    <subcellularLocation>
        <location evidence="1">Membrane</location>
        <topology evidence="1">Multi-pass membrane protein</topology>
    </subcellularLocation>
</comment>
<dbReference type="CDD" id="cd10336">
    <property type="entry name" value="SLC6sbd_Tyt1-Like"/>
    <property type="match status" value="1"/>
</dbReference>
<evidence type="ECO:0000256" key="2">
    <source>
        <dbReference type="ARBA" id="ARBA00022448"/>
    </source>
</evidence>
<dbReference type="OrthoDB" id="9762833at2"/>
<keyword evidence="3 6" id="KW-0812">Transmembrane</keyword>
<sequence>MATIARKADTWGSRFGFIMAAVGSSVGLGNFWRFPYTAGENGGGAFILIYIACVILIGLPVLMAEYGMGRKSGMSAVEGVESLARAESKSQRWGFVGWVGTITASFILSFYMVISAWLLAFVIQALKNGFAGMDASSSGTNFANVIGQGEHALASKWYMLALLALFIIANIAVVGRGVKGGIEKAASILMPAFFLILLVIVGFSLTRGNAGETFAFLFQPKWEDVGFKTFLEAVGQAFFSIGVGVGLMITYGAYLDRGTNIPRSSVIIAGSDTFVALIAGFAIFPIVFAAGLDPAGGPSLFFVSMPVALGNLGAVGYLMSILFFALALFAAFTSSISLLEVSVSWLEERQGVTRMGAAMGVGFMLWMIGAAYIFSTEYLDFMDFITGNVLLPLGGLLVAIFAGWVLSRDMLTSELGEGNIMNVWRFLMRWFVPAFVGFVLFFGFFDKIQDQYHVQLPGFLETLLGPNYELPPVE</sequence>
<evidence type="ECO:0000256" key="1">
    <source>
        <dbReference type="ARBA" id="ARBA00004141"/>
    </source>
</evidence>
<evidence type="ECO:0000256" key="7">
    <source>
        <dbReference type="SAM" id="Phobius"/>
    </source>
</evidence>
<dbReference type="PANTHER" id="PTHR42948:SF1">
    <property type="entry name" value="TRANSPORTER"/>
    <property type="match status" value="1"/>
</dbReference>
<comment type="similarity">
    <text evidence="6">Belongs to the sodium:neurotransmitter symporter (SNF) (TC 2.A.22) family.</text>
</comment>
<keyword evidence="4 7" id="KW-1133">Transmembrane helix</keyword>
<evidence type="ECO:0000256" key="5">
    <source>
        <dbReference type="ARBA" id="ARBA00023136"/>
    </source>
</evidence>
<feature type="transmembrane region" description="Helical" evidence="7">
    <location>
        <begin position="426"/>
        <end position="445"/>
    </location>
</feature>
<dbReference type="EMBL" id="ARYH01000001">
    <property type="protein sequence ID" value="KCZ84174.1"/>
    <property type="molecule type" value="Genomic_DNA"/>
</dbReference>
<feature type="transmembrane region" description="Helical" evidence="7">
    <location>
        <begin position="385"/>
        <end position="406"/>
    </location>
</feature>
<dbReference type="InterPro" id="IPR037272">
    <property type="entry name" value="SNS_sf"/>
</dbReference>
<proteinExistence type="inferred from homology"/>
<organism evidence="8 9">
    <name type="scientific">Hyphomonas adhaerens MHS-3</name>
    <dbReference type="NCBI Taxonomy" id="1280949"/>
    <lineage>
        <taxon>Bacteria</taxon>
        <taxon>Pseudomonadati</taxon>
        <taxon>Pseudomonadota</taxon>
        <taxon>Alphaproteobacteria</taxon>
        <taxon>Hyphomonadales</taxon>
        <taxon>Hyphomonadaceae</taxon>
        <taxon>Hyphomonas</taxon>
    </lineage>
</organism>
<dbReference type="PROSITE" id="PS50267">
    <property type="entry name" value="NA_NEUROTRAN_SYMP_3"/>
    <property type="match status" value="1"/>
</dbReference>
<dbReference type="InterPro" id="IPR047218">
    <property type="entry name" value="YocR/YhdH-like"/>
</dbReference>
<keyword evidence="9" id="KW-1185">Reference proteome</keyword>
<feature type="transmembrane region" description="Helical" evidence="7">
    <location>
        <begin position="312"/>
        <end position="339"/>
    </location>
</feature>
<feature type="transmembrane region" description="Helical" evidence="7">
    <location>
        <begin position="186"/>
        <end position="205"/>
    </location>
</feature>
<feature type="transmembrane region" description="Helical" evidence="7">
    <location>
        <begin position="44"/>
        <end position="64"/>
    </location>
</feature>
<gene>
    <name evidence="8" type="ORF">HAD_00805</name>
</gene>
<feature type="transmembrane region" description="Helical" evidence="7">
    <location>
        <begin position="266"/>
        <end position="292"/>
    </location>
</feature>
<evidence type="ECO:0000256" key="4">
    <source>
        <dbReference type="ARBA" id="ARBA00022989"/>
    </source>
</evidence>
<feature type="transmembrane region" description="Helical" evidence="7">
    <location>
        <begin position="351"/>
        <end position="373"/>
    </location>
</feature>
<reference evidence="8 9" key="1">
    <citation type="journal article" date="2014" name="Antonie Van Leeuwenhoek">
        <title>Hyphomonas beringensis sp. nov. and Hyphomonas chukchiensis sp. nov., isolated from surface seawater of the Bering Sea and Chukchi Sea.</title>
        <authorList>
            <person name="Li C."/>
            <person name="Lai Q."/>
            <person name="Li G."/>
            <person name="Dong C."/>
            <person name="Wang J."/>
            <person name="Liao Y."/>
            <person name="Shao Z."/>
        </authorList>
    </citation>
    <scope>NUCLEOTIDE SEQUENCE [LARGE SCALE GENOMIC DNA]</scope>
    <source>
        <strain evidence="8 9">MHS-3</strain>
    </source>
</reference>
<dbReference type="eggNOG" id="COG0733">
    <property type="taxonomic scope" value="Bacteria"/>
</dbReference>
<dbReference type="GO" id="GO:0016020">
    <property type="term" value="C:membrane"/>
    <property type="evidence" value="ECO:0007669"/>
    <property type="project" value="UniProtKB-SubCell"/>
</dbReference>
<feature type="transmembrane region" description="Helical" evidence="7">
    <location>
        <begin position="233"/>
        <end position="254"/>
    </location>
</feature>